<evidence type="ECO:0000256" key="2">
    <source>
        <dbReference type="SAM" id="Phobius"/>
    </source>
</evidence>
<keyword evidence="2" id="KW-0472">Membrane</keyword>
<comment type="caution">
    <text evidence="3">The sequence shown here is derived from an EMBL/GenBank/DDBJ whole genome shotgun (WGS) entry which is preliminary data.</text>
</comment>
<reference evidence="4" key="1">
    <citation type="journal article" date="2019" name="Int. J. Syst. Evol. Microbiol.">
        <title>The Global Catalogue of Microorganisms (GCM) 10K type strain sequencing project: providing services to taxonomists for standard genome sequencing and annotation.</title>
        <authorList>
            <consortium name="The Broad Institute Genomics Platform"/>
            <consortium name="The Broad Institute Genome Sequencing Center for Infectious Disease"/>
            <person name="Wu L."/>
            <person name="Ma J."/>
        </authorList>
    </citation>
    <scope>NUCLEOTIDE SEQUENCE [LARGE SCALE GENOMIC DNA]</scope>
    <source>
        <strain evidence="4">JCM 6923</strain>
    </source>
</reference>
<feature type="compositionally biased region" description="Basic residues" evidence="1">
    <location>
        <begin position="49"/>
        <end position="65"/>
    </location>
</feature>
<feature type="transmembrane region" description="Helical" evidence="2">
    <location>
        <begin position="26"/>
        <end position="43"/>
    </location>
</feature>
<dbReference type="EMBL" id="BAAATL010000029">
    <property type="protein sequence ID" value="GAA2500152.1"/>
    <property type="molecule type" value="Genomic_DNA"/>
</dbReference>
<feature type="region of interest" description="Disordered" evidence="1">
    <location>
        <begin position="49"/>
        <end position="75"/>
    </location>
</feature>
<sequence length="75" mass="8398">MQRLTTSPHIESSGARMSLEPEGGPLMAYLLIASPFLGGHLLLRPGKRAGARIRHEKPRSRHRLKQLSDHSRTPH</sequence>
<accession>A0ABP5ZNW4</accession>
<keyword evidence="2" id="KW-1133">Transmembrane helix</keyword>
<feature type="compositionally biased region" description="Basic and acidic residues" evidence="1">
    <location>
        <begin position="66"/>
        <end position="75"/>
    </location>
</feature>
<protein>
    <submittedName>
        <fullName evidence="3">Uncharacterized protein</fullName>
    </submittedName>
</protein>
<evidence type="ECO:0000256" key="1">
    <source>
        <dbReference type="SAM" id="MobiDB-lite"/>
    </source>
</evidence>
<organism evidence="3 4">
    <name type="scientific">Streptomyces graminearus</name>
    <dbReference type="NCBI Taxonomy" id="284030"/>
    <lineage>
        <taxon>Bacteria</taxon>
        <taxon>Bacillati</taxon>
        <taxon>Actinomycetota</taxon>
        <taxon>Actinomycetes</taxon>
        <taxon>Kitasatosporales</taxon>
        <taxon>Streptomycetaceae</taxon>
        <taxon>Streptomyces</taxon>
    </lineage>
</organism>
<dbReference type="Proteomes" id="UP001501721">
    <property type="component" value="Unassembled WGS sequence"/>
</dbReference>
<keyword evidence="4" id="KW-1185">Reference proteome</keyword>
<gene>
    <name evidence="3" type="ORF">GCM10010422_56370</name>
</gene>
<keyword evidence="2" id="KW-0812">Transmembrane</keyword>
<name>A0ABP5ZNW4_9ACTN</name>
<proteinExistence type="predicted"/>
<evidence type="ECO:0000313" key="4">
    <source>
        <dbReference type="Proteomes" id="UP001501721"/>
    </source>
</evidence>
<evidence type="ECO:0000313" key="3">
    <source>
        <dbReference type="EMBL" id="GAA2500152.1"/>
    </source>
</evidence>